<accession>A0ABD1MVK7</accession>
<evidence type="ECO:0000313" key="1">
    <source>
        <dbReference type="EMBL" id="KAL2339866.1"/>
    </source>
</evidence>
<proteinExistence type="predicted"/>
<gene>
    <name evidence="1" type="ORF">Fmac_007806</name>
</gene>
<dbReference type="Proteomes" id="UP001603857">
    <property type="component" value="Unassembled WGS sequence"/>
</dbReference>
<name>A0ABD1MVK7_9FABA</name>
<reference evidence="1 2" key="1">
    <citation type="submission" date="2024-08" db="EMBL/GenBank/DDBJ databases">
        <title>Insights into the chromosomal genome structure of Flemingia macrophylla.</title>
        <authorList>
            <person name="Ding Y."/>
            <person name="Zhao Y."/>
            <person name="Bi W."/>
            <person name="Wu M."/>
            <person name="Zhao G."/>
            <person name="Gong Y."/>
            <person name="Li W."/>
            <person name="Zhang P."/>
        </authorList>
    </citation>
    <scope>NUCLEOTIDE SEQUENCE [LARGE SCALE GENOMIC DNA]</scope>
    <source>
        <strain evidence="1">DYQJB</strain>
        <tissue evidence="1">Leaf</tissue>
    </source>
</reference>
<dbReference type="EMBL" id="JBGMDY010000003">
    <property type="protein sequence ID" value="KAL2339866.1"/>
    <property type="molecule type" value="Genomic_DNA"/>
</dbReference>
<comment type="caution">
    <text evidence="1">The sequence shown here is derived from an EMBL/GenBank/DDBJ whole genome shotgun (WGS) entry which is preliminary data.</text>
</comment>
<evidence type="ECO:0000313" key="2">
    <source>
        <dbReference type="Proteomes" id="UP001603857"/>
    </source>
</evidence>
<keyword evidence="2" id="KW-1185">Reference proteome</keyword>
<organism evidence="1 2">
    <name type="scientific">Flemingia macrophylla</name>
    <dbReference type="NCBI Taxonomy" id="520843"/>
    <lineage>
        <taxon>Eukaryota</taxon>
        <taxon>Viridiplantae</taxon>
        <taxon>Streptophyta</taxon>
        <taxon>Embryophyta</taxon>
        <taxon>Tracheophyta</taxon>
        <taxon>Spermatophyta</taxon>
        <taxon>Magnoliopsida</taxon>
        <taxon>eudicotyledons</taxon>
        <taxon>Gunneridae</taxon>
        <taxon>Pentapetalae</taxon>
        <taxon>rosids</taxon>
        <taxon>fabids</taxon>
        <taxon>Fabales</taxon>
        <taxon>Fabaceae</taxon>
        <taxon>Papilionoideae</taxon>
        <taxon>50 kb inversion clade</taxon>
        <taxon>NPAAA clade</taxon>
        <taxon>indigoferoid/millettioid clade</taxon>
        <taxon>Phaseoleae</taxon>
        <taxon>Flemingia</taxon>
    </lineage>
</organism>
<sequence>MECVVQGIIETQNSSSSEVITHIESKPVDSVIVHCLVGFFKDELGLIPSAFTFAADNTVPGCWLVFPYLLCV</sequence>
<protein>
    <submittedName>
        <fullName evidence="1">Uncharacterized protein</fullName>
    </submittedName>
</protein>
<dbReference type="AlphaFoldDB" id="A0ABD1MVK7"/>